<dbReference type="InParanoid" id="A0A2K2DBS5"/>
<reference evidence="3" key="2">
    <citation type="submission" date="2017-06" db="EMBL/GenBank/DDBJ databases">
        <title>WGS assembly of Brachypodium distachyon.</title>
        <authorList>
            <consortium name="The International Brachypodium Initiative"/>
            <person name="Lucas S."/>
            <person name="Harmon-Smith M."/>
            <person name="Lail K."/>
            <person name="Tice H."/>
            <person name="Grimwood J."/>
            <person name="Bruce D."/>
            <person name="Barry K."/>
            <person name="Shu S."/>
            <person name="Lindquist E."/>
            <person name="Wang M."/>
            <person name="Pitluck S."/>
            <person name="Vogel J.P."/>
            <person name="Garvin D.F."/>
            <person name="Mockler T.C."/>
            <person name="Schmutz J."/>
            <person name="Rokhsar D."/>
            <person name="Bevan M.W."/>
        </authorList>
    </citation>
    <scope>NUCLEOTIDE SEQUENCE</scope>
    <source>
        <strain evidence="3">Bd21</strain>
    </source>
</reference>
<sequence>MAQAGAGCSNDEEDAVELLSVNWNQDYSCFTAVTTNGFRIFRCKPFQEHLRRVEQNGLFGIVEALFRTNIYSFMGRGFDKNYPQNKVTIWDDNQNFRLAEFSYSSDIRAVKMSKGYFVVVLEDEVLVYSFMGLCLVHQAETAPNPKGLCCLSQHTGAQVMAFPGVSQGQVCVEYYGMKATNFYRCSFDPVNGGEMVLDEFFRFLKCSRSRSRTPTT</sequence>
<reference evidence="3 4" key="1">
    <citation type="journal article" date="2010" name="Nature">
        <title>Genome sequencing and analysis of the model grass Brachypodium distachyon.</title>
        <authorList>
            <consortium name="International Brachypodium Initiative"/>
        </authorList>
    </citation>
    <scope>NUCLEOTIDE SEQUENCE [LARGE SCALE GENOMIC DNA]</scope>
    <source>
        <strain evidence="3 4">Bd21</strain>
    </source>
</reference>
<keyword evidence="1" id="KW-0853">WD repeat</keyword>
<dbReference type="Proteomes" id="UP000008810">
    <property type="component" value="Chromosome 2"/>
</dbReference>
<evidence type="ECO:0000256" key="1">
    <source>
        <dbReference type="ARBA" id="ARBA00022574"/>
    </source>
</evidence>
<dbReference type="InterPro" id="IPR048720">
    <property type="entry name" value="PROPPIN"/>
</dbReference>
<reference evidence="4" key="3">
    <citation type="submission" date="2018-08" db="UniProtKB">
        <authorList>
            <consortium name="EnsemblPlants"/>
        </authorList>
    </citation>
    <scope>IDENTIFICATION</scope>
    <source>
        <strain evidence="4">cv. Bd21</strain>
    </source>
</reference>
<dbReference type="EnsemblPlants" id="PNT71723">
    <property type="protein sequence ID" value="PNT71723"/>
    <property type="gene ID" value="BRADI_2g34420v3"/>
</dbReference>
<evidence type="ECO:0000313" key="5">
    <source>
        <dbReference type="Proteomes" id="UP000008810"/>
    </source>
</evidence>
<keyword evidence="2" id="KW-0677">Repeat</keyword>
<dbReference type="Pfam" id="PF21032">
    <property type="entry name" value="PROPPIN"/>
    <property type="match status" value="1"/>
</dbReference>
<dbReference type="Gramene" id="PNT71723">
    <property type="protein sequence ID" value="PNT71723"/>
    <property type="gene ID" value="BRADI_2g34420v3"/>
</dbReference>
<protein>
    <submittedName>
        <fullName evidence="3 4">Uncharacterized protein</fullName>
    </submittedName>
</protein>
<proteinExistence type="predicted"/>
<name>A0A2K2DBS5_BRADI</name>
<keyword evidence="5" id="KW-1185">Reference proteome</keyword>
<dbReference type="AlphaFoldDB" id="A0A2K2DBS5"/>
<evidence type="ECO:0000256" key="2">
    <source>
        <dbReference type="ARBA" id="ARBA00022737"/>
    </source>
</evidence>
<dbReference type="EMBL" id="CM000881">
    <property type="protein sequence ID" value="PNT71723.1"/>
    <property type="molecule type" value="Genomic_DNA"/>
</dbReference>
<organism evidence="3">
    <name type="scientific">Brachypodium distachyon</name>
    <name type="common">Purple false brome</name>
    <name type="synonym">Trachynia distachya</name>
    <dbReference type="NCBI Taxonomy" id="15368"/>
    <lineage>
        <taxon>Eukaryota</taxon>
        <taxon>Viridiplantae</taxon>
        <taxon>Streptophyta</taxon>
        <taxon>Embryophyta</taxon>
        <taxon>Tracheophyta</taxon>
        <taxon>Spermatophyta</taxon>
        <taxon>Magnoliopsida</taxon>
        <taxon>Liliopsida</taxon>
        <taxon>Poales</taxon>
        <taxon>Poaceae</taxon>
        <taxon>BOP clade</taxon>
        <taxon>Pooideae</taxon>
        <taxon>Stipodae</taxon>
        <taxon>Brachypodieae</taxon>
        <taxon>Brachypodium</taxon>
    </lineage>
</organism>
<accession>A0A2K2DBS5</accession>
<dbReference type="OrthoDB" id="1667587at2759"/>
<evidence type="ECO:0000313" key="4">
    <source>
        <dbReference type="EnsemblPlants" id="PNT71723"/>
    </source>
</evidence>
<dbReference type="PANTHER" id="PTHR11227">
    <property type="entry name" value="WD-REPEAT PROTEIN INTERACTING WITH PHOSPHOINOSIDES WIPI -RELATED"/>
    <property type="match status" value="1"/>
</dbReference>
<dbReference type="STRING" id="15368.A0A2K2DBS5"/>
<gene>
    <name evidence="3" type="ORF">BRADI_2g34420v3</name>
</gene>
<evidence type="ECO:0000313" key="3">
    <source>
        <dbReference type="EMBL" id="PNT71723.1"/>
    </source>
</evidence>